<dbReference type="EMBL" id="AAHBYH010000020">
    <property type="protein sequence ID" value="EBU3913587.1"/>
    <property type="molecule type" value="Genomic_DNA"/>
</dbReference>
<dbReference type="PANTHER" id="PTHR33420:SF26">
    <property type="entry name" value="FIMBRIAL SUBUNIT"/>
    <property type="match status" value="1"/>
</dbReference>
<accession>A0A5V4ZAV9</accession>
<gene>
    <name evidence="3" type="ORF">CWK15_19600</name>
</gene>
<evidence type="ECO:0000313" key="3">
    <source>
        <dbReference type="EMBL" id="EBU3913587.1"/>
    </source>
</evidence>
<sequence length="201" mass="20415">MRNKLLPTMVAAGMMMYGVSAFAADPLPSDSFGKGTINFDGTITNAPCDITGGGDSAVHFGSIASKNVTATESHPQPFSIRLSNCTLTGAGASSGNPPTPGNITKATVTFSLGGTGSLGTNGDVLHASGDTNVGIKVKNDTSGKFLKLDGTHTTDNDIPLITSASSQSLNFTAYLVSDAPTNEAVKPGDFSASAVYTLAYN</sequence>
<dbReference type="InterPro" id="IPR050263">
    <property type="entry name" value="Bact_Fimbrial_Adh_Pro"/>
</dbReference>
<name>A0A5V4ZAV9_SALER</name>
<dbReference type="PANTHER" id="PTHR33420">
    <property type="entry name" value="FIMBRIAL SUBUNIT ELFA-RELATED"/>
    <property type="match status" value="1"/>
</dbReference>
<comment type="caution">
    <text evidence="3">The sequence shown here is derived from an EMBL/GenBank/DDBJ whole genome shotgun (WGS) entry which is preliminary data.</text>
</comment>
<dbReference type="SUPFAM" id="SSF49401">
    <property type="entry name" value="Bacterial adhesins"/>
    <property type="match status" value="1"/>
</dbReference>
<feature type="signal peptide" evidence="1">
    <location>
        <begin position="1"/>
        <end position="23"/>
    </location>
</feature>
<dbReference type="InterPro" id="IPR000259">
    <property type="entry name" value="Adhesion_dom_fimbrial"/>
</dbReference>
<dbReference type="InterPro" id="IPR036937">
    <property type="entry name" value="Adhesion_dom_fimbrial_sf"/>
</dbReference>
<feature type="chain" id="PRO_5030140554" description="Fimbrial-type adhesion domain-containing protein" evidence="1">
    <location>
        <begin position="24"/>
        <end position="201"/>
    </location>
</feature>
<evidence type="ECO:0000259" key="2">
    <source>
        <dbReference type="Pfam" id="PF00419"/>
    </source>
</evidence>
<proteinExistence type="predicted"/>
<evidence type="ECO:0000256" key="1">
    <source>
        <dbReference type="SAM" id="SignalP"/>
    </source>
</evidence>
<organism evidence="3">
    <name type="scientific">Salmonella enterica</name>
    <name type="common">Salmonella choleraesuis</name>
    <dbReference type="NCBI Taxonomy" id="28901"/>
    <lineage>
        <taxon>Bacteria</taxon>
        <taxon>Pseudomonadati</taxon>
        <taxon>Pseudomonadota</taxon>
        <taxon>Gammaproteobacteria</taxon>
        <taxon>Enterobacterales</taxon>
        <taxon>Enterobacteriaceae</taxon>
        <taxon>Salmonella</taxon>
    </lineage>
</organism>
<dbReference type="GO" id="GO:0043709">
    <property type="term" value="P:cell adhesion involved in single-species biofilm formation"/>
    <property type="evidence" value="ECO:0007669"/>
    <property type="project" value="TreeGrafter"/>
</dbReference>
<protein>
    <recommendedName>
        <fullName evidence="2">Fimbrial-type adhesion domain-containing protein</fullName>
    </recommendedName>
</protein>
<keyword evidence="1" id="KW-0732">Signal</keyword>
<reference evidence="3" key="1">
    <citation type="submission" date="2018-07" db="EMBL/GenBank/DDBJ databases">
        <authorList>
            <consortium name="PulseNet: The National Subtyping Network for Foodborne Disease Surveillance"/>
            <person name="Tarr C.L."/>
            <person name="Trees E."/>
            <person name="Katz L.S."/>
            <person name="Carleton-Romer H.A."/>
            <person name="Stroika S."/>
            <person name="Kucerova Z."/>
            <person name="Roache K.F."/>
            <person name="Sabol A.L."/>
            <person name="Besser J."/>
            <person name="Gerner-Smidt P."/>
        </authorList>
    </citation>
    <scope>NUCLEOTIDE SEQUENCE</scope>
    <source>
        <strain evidence="3">PNUSAS029138</strain>
    </source>
</reference>
<dbReference type="Gene3D" id="2.60.40.1090">
    <property type="entry name" value="Fimbrial-type adhesion domain"/>
    <property type="match status" value="1"/>
</dbReference>
<feature type="domain" description="Fimbrial-type adhesion" evidence="2">
    <location>
        <begin position="37"/>
        <end position="200"/>
    </location>
</feature>
<dbReference type="AlphaFoldDB" id="A0A5V4ZAV9"/>
<dbReference type="Pfam" id="PF00419">
    <property type="entry name" value="Fimbrial"/>
    <property type="match status" value="1"/>
</dbReference>
<dbReference type="InterPro" id="IPR008966">
    <property type="entry name" value="Adhesion_dom_sf"/>
</dbReference>
<dbReference type="GO" id="GO:0009289">
    <property type="term" value="C:pilus"/>
    <property type="evidence" value="ECO:0007669"/>
    <property type="project" value="InterPro"/>
</dbReference>